<protein>
    <submittedName>
        <fullName evidence="1">Uncharacterized protein</fullName>
    </submittedName>
</protein>
<sequence length="83" mass="9330">MPSFIERFNLPMVITKIELTPEGVIHYSHPTTTLPVHPPPLLTDNTIAAEKDFHDAIMSLEQYAQIEGALHRIGKPELTADIR</sequence>
<dbReference type="Proteomes" id="UP000310158">
    <property type="component" value="Unassembled WGS sequence"/>
</dbReference>
<evidence type="ECO:0000313" key="2">
    <source>
        <dbReference type="Proteomes" id="UP000310158"/>
    </source>
</evidence>
<comment type="caution">
    <text evidence="1">The sequence shown here is derived from an EMBL/GenBank/DDBJ whole genome shotgun (WGS) entry which is preliminary data.</text>
</comment>
<evidence type="ECO:0000313" key="1">
    <source>
        <dbReference type="EMBL" id="THH09262.1"/>
    </source>
</evidence>
<gene>
    <name evidence="1" type="ORF">EW146_g8731</name>
</gene>
<dbReference type="EMBL" id="SGPL01000644">
    <property type="protein sequence ID" value="THH09262.1"/>
    <property type="molecule type" value="Genomic_DNA"/>
</dbReference>
<organism evidence="1 2">
    <name type="scientific">Bondarzewia mesenterica</name>
    <dbReference type="NCBI Taxonomy" id="1095465"/>
    <lineage>
        <taxon>Eukaryota</taxon>
        <taxon>Fungi</taxon>
        <taxon>Dikarya</taxon>
        <taxon>Basidiomycota</taxon>
        <taxon>Agaricomycotina</taxon>
        <taxon>Agaricomycetes</taxon>
        <taxon>Russulales</taxon>
        <taxon>Bondarzewiaceae</taxon>
        <taxon>Bondarzewia</taxon>
    </lineage>
</organism>
<proteinExistence type="predicted"/>
<name>A0A4S4LBY7_9AGAM</name>
<accession>A0A4S4LBY7</accession>
<keyword evidence="2" id="KW-1185">Reference proteome</keyword>
<dbReference type="AlphaFoldDB" id="A0A4S4LBY7"/>
<reference evidence="1 2" key="1">
    <citation type="submission" date="2019-02" db="EMBL/GenBank/DDBJ databases">
        <title>Genome sequencing of the rare red list fungi Bondarzewia mesenterica.</title>
        <authorList>
            <person name="Buettner E."/>
            <person name="Kellner H."/>
        </authorList>
    </citation>
    <scope>NUCLEOTIDE SEQUENCE [LARGE SCALE GENOMIC DNA]</scope>
    <source>
        <strain evidence="1 2">DSM 108281</strain>
    </source>
</reference>